<keyword evidence="3 8" id="KW-0678">Repressor</keyword>
<feature type="domain" description="CtsR C-terminal dimerization" evidence="10">
    <location>
        <begin position="102"/>
        <end position="166"/>
    </location>
</feature>
<dbReference type="GO" id="GO:0003677">
    <property type="term" value="F:DNA binding"/>
    <property type="evidence" value="ECO:0007669"/>
    <property type="project" value="UniProtKB-UniRule"/>
</dbReference>
<comment type="caution">
    <text evidence="11">The sequence shown here is derived from an EMBL/GenBank/DDBJ whole genome shotgun (WGS) entry which is preliminary data.</text>
</comment>
<evidence type="ECO:0000256" key="5">
    <source>
        <dbReference type="ARBA" id="ARBA00023016"/>
    </source>
</evidence>
<keyword evidence="7 8" id="KW-0804">Transcription</keyword>
<dbReference type="PIRSF" id="PIRSF010607">
    <property type="entry name" value="Txn_repr_CtsR"/>
    <property type="match status" value="1"/>
</dbReference>
<dbReference type="FunFam" id="3.30.56.130:FF:000001">
    <property type="entry name" value="Transcriptional regulator CtsR"/>
    <property type="match status" value="1"/>
</dbReference>
<dbReference type="Gene3D" id="1.10.1200.150">
    <property type="entry name" value="Transcriptional regulator CtsR, C-terminal domain"/>
    <property type="match status" value="1"/>
</dbReference>
<evidence type="ECO:0000259" key="10">
    <source>
        <dbReference type="Pfam" id="PF17727"/>
    </source>
</evidence>
<dbReference type="InterPro" id="IPR040465">
    <property type="entry name" value="CtsR_N"/>
</dbReference>
<accession>A0A0R1ZM74</accession>
<keyword evidence="6 8" id="KW-0238">DNA-binding</keyword>
<keyword evidence="5" id="KW-0346">Stress response</keyword>
<dbReference type="GO" id="GO:0006355">
    <property type="term" value="P:regulation of DNA-templated transcription"/>
    <property type="evidence" value="ECO:0007669"/>
    <property type="project" value="UniProtKB-UniRule"/>
</dbReference>
<keyword evidence="4 8" id="KW-0805">Transcription regulation</keyword>
<evidence type="ECO:0000256" key="1">
    <source>
        <dbReference type="ARBA" id="ARBA00010189"/>
    </source>
</evidence>
<evidence type="ECO:0000256" key="2">
    <source>
        <dbReference type="ARBA" id="ARBA00014129"/>
    </source>
</evidence>
<name>A0A0R1ZM74_9LACO</name>
<dbReference type="InterPro" id="IPR041473">
    <property type="entry name" value="CtsR_C"/>
</dbReference>
<evidence type="ECO:0000313" key="11">
    <source>
        <dbReference type="EMBL" id="KRM54180.1"/>
    </source>
</evidence>
<dbReference type="Gene3D" id="3.30.56.130">
    <property type="entry name" value="Transcriptional regulator CtsR, winged HTH domain"/>
    <property type="match status" value="1"/>
</dbReference>
<dbReference type="AlphaFoldDB" id="A0A0R1ZM74"/>
<protein>
    <recommendedName>
        <fullName evidence="2 8">Transcriptional regulator CtsR</fullName>
    </recommendedName>
</protein>
<dbReference type="InterPro" id="IPR041908">
    <property type="entry name" value="CtsR_C_sf"/>
</dbReference>
<dbReference type="Proteomes" id="UP000051679">
    <property type="component" value="Unassembled WGS sequence"/>
</dbReference>
<dbReference type="InterPro" id="IPR008463">
    <property type="entry name" value="CtsR"/>
</dbReference>
<evidence type="ECO:0000259" key="9">
    <source>
        <dbReference type="Pfam" id="PF05848"/>
    </source>
</evidence>
<keyword evidence="12" id="KW-1185">Reference proteome</keyword>
<evidence type="ECO:0000256" key="3">
    <source>
        <dbReference type="ARBA" id="ARBA00022491"/>
    </source>
</evidence>
<dbReference type="InterPro" id="IPR041902">
    <property type="entry name" value="CtsR_N_sf"/>
</dbReference>
<organism evidence="11 12">
    <name type="scientific">Lacticaseibacillus sharpeae JCM 1186 = DSM 20505</name>
    <dbReference type="NCBI Taxonomy" id="1291052"/>
    <lineage>
        <taxon>Bacteria</taxon>
        <taxon>Bacillati</taxon>
        <taxon>Bacillota</taxon>
        <taxon>Bacilli</taxon>
        <taxon>Lactobacillales</taxon>
        <taxon>Lactobacillaceae</taxon>
        <taxon>Lacticaseibacillus</taxon>
    </lineage>
</organism>
<reference evidence="11 12" key="1">
    <citation type="journal article" date="2015" name="Genome Announc.">
        <title>Expanding the biotechnology potential of lactobacilli through comparative genomics of 213 strains and associated genera.</title>
        <authorList>
            <person name="Sun Z."/>
            <person name="Harris H.M."/>
            <person name="McCann A."/>
            <person name="Guo C."/>
            <person name="Argimon S."/>
            <person name="Zhang W."/>
            <person name="Yang X."/>
            <person name="Jeffery I.B."/>
            <person name="Cooney J.C."/>
            <person name="Kagawa T.F."/>
            <person name="Liu W."/>
            <person name="Song Y."/>
            <person name="Salvetti E."/>
            <person name="Wrobel A."/>
            <person name="Rasinkangas P."/>
            <person name="Parkhill J."/>
            <person name="Rea M.C."/>
            <person name="O'Sullivan O."/>
            <person name="Ritari J."/>
            <person name="Douillard F.P."/>
            <person name="Paul Ross R."/>
            <person name="Yang R."/>
            <person name="Briner A.E."/>
            <person name="Felis G.E."/>
            <person name="de Vos W.M."/>
            <person name="Barrangou R."/>
            <person name="Klaenhammer T.R."/>
            <person name="Caufield P.W."/>
            <person name="Cui Y."/>
            <person name="Zhang H."/>
            <person name="O'Toole P.W."/>
        </authorList>
    </citation>
    <scope>NUCLEOTIDE SEQUENCE [LARGE SCALE GENOMIC DNA]</scope>
    <source>
        <strain evidence="11 12">DSM 20505</strain>
    </source>
</reference>
<proteinExistence type="inferred from homology"/>
<evidence type="ECO:0000256" key="7">
    <source>
        <dbReference type="ARBA" id="ARBA00023163"/>
    </source>
</evidence>
<comment type="similarity">
    <text evidence="1 8">Belongs to the CtsR family.</text>
</comment>
<dbReference type="STRING" id="1291052.FC18_GL000398"/>
<sequence>MKVKVSQKQTLSNCGGDYVQAQNMSDVIESYLKSILEEQRQIEIRRAEIADRFNCVPSQINYVIKTRFTPQRGYVVESKRGGGGYIRIVKANLRPDPESVAALRANIPSHLAERDARIMTQQLFDAGIIQRETGNAMLSAMSHNELALEDNRLEEMIRARLFKAFLDSLRFAN</sequence>
<dbReference type="PATRIC" id="fig|1291052.5.peg.408"/>
<evidence type="ECO:0000256" key="4">
    <source>
        <dbReference type="ARBA" id="ARBA00023015"/>
    </source>
</evidence>
<feature type="domain" description="CtsR N-terminal HTH" evidence="9">
    <location>
        <begin position="23"/>
        <end position="91"/>
    </location>
</feature>
<dbReference type="EMBL" id="AYYO01000056">
    <property type="protein sequence ID" value="KRM54180.1"/>
    <property type="molecule type" value="Genomic_DNA"/>
</dbReference>
<dbReference type="Pfam" id="PF17727">
    <property type="entry name" value="CtsR_C"/>
    <property type="match status" value="1"/>
</dbReference>
<gene>
    <name evidence="11" type="ORF">FC18_GL000398</name>
</gene>
<evidence type="ECO:0000256" key="8">
    <source>
        <dbReference type="PIRNR" id="PIRNR010607"/>
    </source>
</evidence>
<dbReference type="Pfam" id="PF05848">
    <property type="entry name" value="CtsR"/>
    <property type="match status" value="1"/>
</dbReference>
<evidence type="ECO:0000256" key="6">
    <source>
        <dbReference type="ARBA" id="ARBA00023125"/>
    </source>
</evidence>
<evidence type="ECO:0000313" key="12">
    <source>
        <dbReference type="Proteomes" id="UP000051679"/>
    </source>
</evidence>